<comment type="caution">
    <text evidence="1">The sequence shown here is derived from an EMBL/GenBank/DDBJ whole genome shotgun (WGS) entry which is preliminary data.</text>
</comment>
<reference evidence="1 2" key="1">
    <citation type="journal article" date="2018" name="PLoS ONE">
        <title>The draft genome of Kipferlia bialata reveals reductive genome evolution in fornicate parasites.</title>
        <authorList>
            <person name="Tanifuji G."/>
            <person name="Takabayashi S."/>
            <person name="Kume K."/>
            <person name="Takagi M."/>
            <person name="Nakayama T."/>
            <person name="Kamikawa R."/>
            <person name="Inagaki Y."/>
            <person name="Hashimoto T."/>
        </authorList>
    </citation>
    <scope>NUCLEOTIDE SEQUENCE [LARGE SCALE GENOMIC DNA]</scope>
    <source>
        <strain evidence="1">NY0173</strain>
    </source>
</reference>
<dbReference type="EMBL" id="BDIP01003221">
    <property type="protein sequence ID" value="GIQ87424.1"/>
    <property type="molecule type" value="Genomic_DNA"/>
</dbReference>
<organism evidence="1 2">
    <name type="scientific">Kipferlia bialata</name>
    <dbReference type="NCBI Taxonomy" id="797122"/>
    <lineage>
        <taxon>Eukaryota</taxon>
        <taxon>Metamonada</taxon>
        <taxon>Carpediemonas-like organisms</taxon>
        <taxon>Kipferlia</taxon>
    </lineage>
</organism>
<accession>A0A9K3D522</accession>
<keyword evidence="2" id="KW-1185">Reference proteome</keyword>
<gene>
    <name evidence="1" type="ORF">KIPB_009461</name>
</gene>
<evidence type="ECO:0000313" key="1">
    <source>
        <dbReference type="EMBL" id="GIQ87424.1"/>
    </source>
</evidence>
<dbReference type="Proteomes" id="UP000265618">
    <property type="component" value="Unassembled WGS sequence"/>
</dbReference>
<protein>
    <submittedName>
        <fullName evidence="1">Uncharacterized protein</fullName>
    </submittedName>
</protein>
<evidence type="ECO:0000313" key="2">
    <source>
        <dbReference type="Proteomes" id="UP000265618"/>
    </source>
</evidence>
<feature type="non-terminal residue" evidence="1">
    <location>
        <position position="1"/>
    </location>
</feature>
<sequence length="313" mass="34379">MDGDDYCMGEGPVDAGVNVKSGLYVVAESNHSDLAKGLASDMHVLLLSATDTDTVSQCIYERYQACKAFSSATVVFLSTGAQPPNQKNLNRRRKTANTNKGQFEDIVTKFATVSGLARNELYKAPGPLLSGDITGRPAKTYLRIHPQDVVLVVLDYSSVFTRNTPAKTMNNIMYTLQSVIHTGRNPQLLIVGAPSCSNIEPKTIMRTLVSKVIQGASDITPSLDPLYLPRQHHIERSLELLGNRALDREYFVNFMEALKGTSQEMQVERLVTNNTMYSLILALADPTAQLVPSHPHVLVLACNSDLHLILHTL</sequence>
<proteinExistence type="predicted"/>
<dbReference type="AlphaFoldDB" id="A0A9K3D522"/>
<name>A0A9K3D522_9EUKA</name>
<dbReference type="OrthoDB" id="1922221at2759"/>